<dbReference type="AlphaFoldDB" id="A0AAD8MBC1"/>
<organism evidence="5 6">
    <name type="scientific">Heracleum sosnowskyi</name>
    <dbReference type="NCBI Taxonomy" id="360622"/>
    <lineage>
        <taxon>Eukaryota</taxon>
        <taxon>Viridiplantae</taxon>
        <taxon>Streptophyta</taxon>
        <taxon>Embryophyta</taxon>
        <taxon>Tracheophyta</taxon>
        <taxon>Spermatophyta</taxon>
        <taxon>Magnoliopsida</taxon>
        <taxon>eudicotyledons</taxon>
        <taxon>Gunneridae</taxon>
        <taxon>Pentapetalae</taxon>
        <taxon>asterids</taxon>
        <taxon>campanulids</taxon>
        <taxon>Apiales</taxon>
        <taxon>Apiaceae</taxon>
        <taxon>Apioideae</taxon>
        <taxon>apioid superclade</taxon>
        <taxon>Tordylieae</taxon>
        <taxon>Tordyliinae</taxon>
        <taxon>Heracleum</taxon>
    </lineage>
</organism>
<dbReference type="Pfam" id="PF13041">
    <property type="entry name" value="PPR_2"/>
    <property type="match status" value="1"/>
</dbReference>
<reference evidence="5" key="1">
    <citation type="submission" date="2023-02" db="EMBL/GenBank/DDBJ databases">
        <title>Genome of toxic invasive species Heracleum sosnowskyi carries increased number of genes despite the absence of recent whole-genome duplications.</title>
        <authorList>
            <person name="Schelkunov M."/>
            <person name="Shtratnikova V."/>
            <person name="Makarenko M."/>
            <person name="Klepikova A."/>
            <person name="Omelchenko D."/>
            <person name="Novikova G."/>
            <person name="Obukhova E."/>
            <person name="Bogdanov V."/>
            <person name="Penin A."/>
            <person name="Logacheva M."/>
        </authorList>
    </citation>
    <scope>NUCLEOTIDE SEQUENCE</scope>
    <source>
        <strain evidence="5">Hsosn_3</strain>
        <tissue evidence="5">Leaf</tissue>
    </source>
</reference>
<sequence>MKVDAIKPDVVCYTMVLDGVIEEGNYAKADELFDEMLVLGVVSDMWTYNVYLCDLFKQKHIDAGMDMLACIENVGCKPDVKGSTTATPEQGGANPTEQLISNERPMQQSRDDFQEPRPKRAKTEQNKASLYKGKQTSNSAPQGNMFTSLRNLKAAAKKTNFST</sequence>
<accession>A0AAD8MBC1</accession>
<name>A0AAD8MBC1_9APIA</name>
<evidence type="ECO:0008006" key="7">
    <source>
        <dbReference type="Google" id="ProtNLM"/>
    </source>
</evidence>
<dbReference type="Proteomes" id="UP001237642">
    <property type="component" value="Unassembled WGS sequence"/>
</dbReference>
<dbReference type="PANTHER" id="PTHR47938">
    <property type="entry name" value="RESPIRATORY COMPLEX I CHAPERONE (CIA84), PUTATIVE (AFU_ORTHOLOGUE AFUA_2G06020)-RELATED"/>
    <property type="match status" value="1"/>
</dbReference>
<feature type="compositionally biased region" description="Basic and acidic residues" evidence="4">
    <location>
        <begin position="109"/>
        <end position="125"/>
    </location>
</feature>
<reference evidence="5" key="2">
    <citation type="submission" date="2023-05" db="EMBL/GenBank/DDBJ databases">
        <authorList>
            <person name="Schelkunov M.I."/>
        </authorList>
    </citation>
    <scope>NUCLEOTIDE SEQUENCE</scope>
    <source>
        <strain evidence="5">Hsosn_3</strain>
        <tissue evidence="5">Leaf</tissue>
    </source>
</reference>
<dbReference type="Gene3D" id="1.25.40.10">
    <property type="entry name" value="Tetratricopeptide repeat domain"/>
    <property type="match status" value="1"/>
</dbReference>
<evidence type="ECO:0000313" key="5">
    <source>
        <dbReference type="EMBL" id="KAK1366542.1"/>
    </source>
</evidence>
<keyword evidence="2" id="KW-0677">Repeat</keyword>
<keyword evidence="6" id="KW-1185">Reference proteome</keyword>
<protein>
    <recommendedName>
        <fullName evidence="7">Pentatricopeptide repeat-containing protein</fullName>
    </recommendedName>
</protein>
<dbReference type="PANTHER" id="PTHR47938:SF49">
    <property type="entry name" value="(WILD MALAYSIAN BANANA) HYPOTHETICAL PROTEIN"/>
    <property type="match status" value="1"/>
</dbReference>
<gene>
    <name evidence="5" type="ORF">POM88_042103</name>
</gene>
<dbReference type="EMBL" id="JAUIZM010000009">
    <property type="protein sequence ID" value="KAK1366542.1"/>
    <property type="molecule type" value="Genomic_DNA"/>
</dbReference>
<proteinExistence type="inferred from homology"/>
<dbReference type="GO" id="GO:0003729">
    <property type="term" value="F:mRNA binding"/>
    <property type="evidence" value="ECO:0007669"/>
    <property type="project" value="TreeGrafter"/>
</dbReference>
<evidence type="ECO:0000313" key="6">
    <source>
        <dbReference type="Proteomes" id="UP001237642"/>
    </source>
</evidence>
<comment type="similarity">
    <text evidence="1">Belongs to the PPR family. P subfamily.</text>
</comment>
<evidence type="ECO:0000256" key="2">
    <source>
        <dbReference type="ARBA" id="ARBA00022737"/>
    </source>
</evidence>
<evidence type="ECO:0000256" key="3">
    <source>
        <dbReference type="PROSITE-ProRule" id="PRU00708"/>
    </source>
</evidence>
<evidence type="ECO:0000256" key="1">
    <source>
        <dbReference type="ARBA" id="ARBA00007626"/>
    </source>
</evidence>
<dbReference type="PROSITE" id="PS51375">
    <property type="entry name" value="PPR"/>
    <property type="match status" value="1"/>
</dbReference>
<feature type="repeat" description="PPR" evidence="3">
    <location>
        <begin position="9"/>
        <end position="43"/>
    </location>
</feature>
<feature type="compositionally biased region" description="Polar residues" evidence="4">
    <location>
        <begin position="82"/>
        <end position="108"/>
    </location>
</feature>
<dbReference type="InterPro" id="IPR011990">
    <property type="entry name" value="TPR-like_helical_dom_sf"/>
</dbReference>
<dbReference type="InterPro" id="IPR002885">
    <property type="entry name" value="PPR_rpt"/>
</dbReference>
<dbReference type="NCBIfam" id="TIGR00756">
    <property type="entry name" value="PPR"/>
    <property type="match status" value="1"/>
</dbReference>
<feature type="compositionally biased region" description="Polar residues" evidence="4">
    <location>
        <begin position="134"/>
        <end position="150"/>
    </location>
</feature>
<feature type="region of interest" description="Disordered" evidence="4">
    <location>
        <begin position="80"/>
        <end position="163"/>
    </location>
</feature>
<evidence type="ECO:0000256" key="4">
    <source>
        <dbReference type="SAM" id="MobiDB-lite"/>
    </source>
</evidence>
<comment type="caution">
    <text evidence="5">The sequence shown here is derived from an EMBL/GenBank/DDBJ whole genome shotgun (WGS) entry which is preliminary data.</text>
</comment>